<name>U2JGW8_9STRE</name>
<dbReference type="RefSeq" id="WP_021674292.1">
    <property type="nucleotide sequence ID" value="NZ_KI259734.1"/>
</dbReference>
<sequence length="129" mass="14461">MKKLFGLLALGFAVIILASCSKKDDLSGSYYWIRGADSQQLAVKIDGDSGKIKVDGTNYSITKIDQDKKQLTISAHGKEYVFPYTHDESGKLTVDESSVYSRNDKETYYKKDSKAYKEAIKKAKESEND</sequence>
<dbReference type="EMBL" id="AWVA01000007">
    <property type="protein sequence ID" value="ERJ79035.1"/>
    <property type="molecule type" value="Genomic_DNA"/>
</dbReference>
<dbReference type="AlphaFoldDB" id="U2JGW8"/>
<reference evidence="2 3" key="1">
    <citation type="submission" date="2013-06" db="EMBL/GenBank/DDBJ databases">
        <authorList>
            <person name="Weinstock G."/>
            <person name="Sodergren E."/>
            <person name="Lobos E.A."/>
            <person name="Fulton L."/>
            <person name="Fulton R."/>
            <person name="Courtney L."/>
            <person name="Fronick C."/>
            <person name="O'Laughlin M."/>
            <person name="Godfrey J."/>
            <person name="Wilson R.M."/>
            <person name="Miner T."/>
            <person name="Farmer C."/>
            <person name="Delehaunty K."/>
            <person name="Cordes M."/>
            <person name="Minx P."/>
            <person name="Tomlinson C."/>
            <person name="Chen J."/>
            <person name="Wollam A."/>
            <person name="Pepin K.H."/>
            <person name="Bhonagiri V."/>
            <person name="Zhang X."/>
            <person name="Warren W."/>
            <person name="Mitreva M."/>
            <person name="Mardis E.R."/>
            <person name="Wilson R.K."/>
        </authorList>
    </citation>
    <scope>NUCLEOTIDE SEQUENCE [LARGE SCALE GENOMIC DNA]</scope>
    <source>
        <strain evidence="2 3">W1703</strain>
    </source>
</reference>
<evidence type="ECO:0000256" key="1">
    <source>
        <dbReference type="SAM" id="SignalP"/>
    </source>
</evidence>
<proteinExistence type="predicted"/>
<dbReference type="Proteomes" id="UP000016617">
    <property type="component" value="Unassembled WGS sequence"/>
</dbReference>
<gene>
    <name evidence="2" type="ORF">HMPREF1557_00092</name>
</gene>
<evidence type="ECO:0000313" key="2">
    <source>
        <dbReference type="EMBL" id="ERJ79035.1"/>
    </source>
</evidence>
<evidence type="ECO:0000313" key="3">
    <source>
        <dbReference type="Proteomes" id="UP000016617"/>
    </source>
</evidence>
<dbReference type="PROSITE" id="PS51257">
    <property type="entry name" value="PROKAR_LIPOPROTEIN"/>
    <property type="match status" value="1"/>
</dbReference>
<dbReference type="PATRIC" id="fig|1227275.3.peg.85"/>
<evidence type="ECO:0008006" key="4">
    <source>
        <dbReference type="Google" id="ProtNLM"/>
    </source>
</evidence>
<dbReference type="HOGENOM" id="CLU_136251_0_0_9"/>
<keyword evidence="1" id="KW-0732">Signal</keyword>
<feature type="chain" id="PRO_5039266588" description="Lipoprotein" evidence="1">
    <location>
        <begin position="19"/>
        <end position="129"/>
    </location>
</feature>
<accession>U2JGW8</accession>
<comment type="caution">
    <text evidence="2">The sequence shown here is derived from an EMBL/GenBank/DDBJ whole genome shotgun (WGS) entry which is preliminary data.</text>
</comment>
<organism evidence="2 3">
    <name type="scientific">Streptococcus sobrinus W1703</name>
    <dbReference type="NCBI Taxonomy" id="1227275"/>
    <lineage>
        <taxon>Bacteria</taxon>
        <taxon>Bacillati</taxon>
        <taxon>Bacillota</taxon>
        <taxon>Bacilli</taxon>
        <taxon>Lactobacillales</taxon>
        <taxon>Streptococcaceae</taxon>
        <taxon>Streptococcus</taxon>
    </lineage>
</organism>
<protein>
    <recommendedName>
        <fullName evidence="4">Lipoprotein</fullName>
    </recommendedName>
</protein>
<dbReference type="OrthoDB" id="8613538at2"/>
<feature type="signal peptide" evidence="1">
    <location>
        <begin position="1"/>
        <end position="18"/>
    </location>
</feature>